<reference evidence="3 4" key="1">
    <citation type="submission" date="2024-01" db="EMBL/GenBank/DDBJ databases">
        <title>The genome of the rayed Mediterranean limpet Patella caerulea (Linnaeus, 1758).</title>
        <authorList>
            <person name="Anh-Thu Weber A."/>
            <person name="Halstead-Nussloch G."/>
        </authorList>
    </citation>
    <scope>NUCLEOTIDE SEQUENCE [LARGE SCALE GENOMIC DNA]</scope>
    <source>
        <strain evidence="3">AATW-2023a</strain>
        <tissue evidence="3">Whole specimen</tissue>
    </source>
</reference>
<dbReference type="InterPro" id="IPR000157">
    <property type="entry name" value="TIR_dom"/>
</dbReference>
<name>A0AAN8G4M0_PATCE</name>
<protein>
    <recommendedName>
        <fullName evidence="2">TIR domain-containing protein</fullName>
    </recommendedName>
</protein>
<dbReference type="GO" id="GO:0007165">
    <property type="term" value="P:signal transduction"/>
    <property type="evidence" value="ECO:0007669"/>
    <property type="project" value="InterPro"/>
</dbReference>
<proteinExistence type="predicted"/>
<feature type="region of interest" description="Disordered" evidence="1">
    <location>
        <begin position="1"/>
        <end position="100"/>
    </location>
</feature>
<dbReference type="Gene3D" id="3.40.50.10140">
    <property type="entry name" value="Toll/interleukin-1 receptor homology (TIR) domain"/>
    <property type="match status" value="1"/>
</dbReference>
<organism evidence="3 4">
    <name type="scientific">Patella caerulea</name>
    <name type="common">Rayed Mediterranean limpet</name>
    <dbReference type="NCBI Taxonomy" id="87958"/>
    <lineage>
        <taxon>Eukaryota</taxon>
        <taxon>Metazoa</taxon>
        <taxon>Spiralia</taxon>
        <taxon>Lophotrochozoa</taxon>
        <taxon>Mollusca</taxon>
        <taxon>Gastropoda</taxon>
        <taxon>Patellogastropoda</taxon>
        <taxon>Patelloidea</taxon>
        <taxon>Patellidae</taxon>
        <taxon>Patella</taxon>
    </lineage>
</organism>
<dbReference type="SUPFAM" id="SSF48371">
    <property type="entry name" value="ARM repeat"/>
    <property type="match status" value="1"/>
</dbReference>
<dbReference type="Pfam" id="PF13676">
    <property type="entry name" value="TIR_2"/>
    <property type="match status" value="1"/>
</dbReference>
<evidence type="ECO:0000313" key="4">
    <source>
        <dbReference type="Proteomes" id="UP001347796"/>
    </source>
</evidence>
<evidence type="ECO:0000313" key="3">
    <source>
        <dbReference type="EMBL" id="KAK6167536.1"/>
    </source>
</evidence>
<feature type="compositionally biased region" description="Basic and acidic residues" evidence="1">
    <location>
        <begin position="29"/>
        <end position="46"/>
    </location>
</feature>
<accession>A0AAN8G4M0</accession>
<keyword evidence="4" id="KW-1185">Reference proteome</keyword>
<dbReference type="InterPro" id="IPR011989">
    <property type="entry name" value="ARM-like"/>
</dbReference>
<gene>
    <name evidence="3" type="ORF">SNE40_021537</name>
</gene>
<evidence type="ECO:0000256" key="1">
    <source>
        <dbReference type="SAM" id="MobiDB-lite"/>
    </source>
</evidence>
<comment type="caution">
    <text evidence="3">The sequence shown here is derived from an EMBL/GenBank/DDBJ whole genome shotgun (WGS) entry which is preliminary data.</text>
</comment>
<dbReference type="Gene3D" id="1.25.10.10">
    <property type="entry name" value="Leucine-rich Repeat Variant"/>
    <property type="match status" value="1"/>
</dbReference>
<dbReference type="InterPro" id="IPR035897">
    <property type="entry name" value="Toll_tir_struct_dom_sf"/>
</dbReference>
<dbReference type="SUPFAM" id="SSF52200">
    <property type="entry name" value="Toll/Interleukin receptor TIR domain"/>
    <property type="match status" value="1"/>
</dbReference>
<dbReference type="AlphaFoldDB" id="A0AAN8G4M0"/>
<feature type="compositionally biased region" description="Basic and acidic residues" evidence="1">
    <location>
        <begin position="11"/>
        <end position="21"/>
    </location>
</feature>
<dbReference type="PANTHER" id="PTHR46270">
    <property type="entry name" value="ARMADILLO-TYPE FOLD-RELATED"/>
    <property type="match status" value="1"/>
</dbReference>
<sequence length="791" mass="88524">MGAGASQPDTRATRRKSDVVAKSKFSSTIDKENNELNENGKKETKIIKVTPAPTEISANSTNKDSANPKSNASNTANSATVDGTVNSNTGDSSGTANSNVNTGTLDFNKMAETAKSSLGISNSSAADPAPPTNNVAAAPKLVIVVKQGPTKAEPTQEEMQQKQELALKRIQEFLAKSTLSLSTYKSRSIQEIHEEMSFYRKAYSAMYGAQSEFLQSYRLEVSKLLIADGRYVPLVCEITAEALKKKTYLNDDGQVIKEVHNLLETLLVCTMNYTDCADMMRRAFCQHEEFVKVIADKLLELFPKHKDGTLIKVEESYVKRMIGAAHNMAILSENIPIMRSHGYVKACEPYLDSNTELHKLSAVATLADLVNEDECDMLNSNEGSIKFMLKKLSNASKRANRRDAGWSAAELGRTVGRLARNDGNKKLLVELGCLPLLLTLIVSEVKIEREEAMESLWVLAFDDVNKQKMVSEPNLIETIERIGKTSTGKMKKMSQGIFWTLQKTLRNEDQFKHLVKTVEKKKEETKKKDDKAKEDKVRGHVMISYQWDHQAVLKQVSSSLRENSHQVWMDIDNMEGSTLQAMASAIEGAEAVIICMSQKYKDSPNCRAEAEYAFQLRRPIIPLIMERGYRPDGWLGFILGAKLFYDFSGKYSFETRIDGLMKAVKQVYDPTAVAEEEPKPNLVTATDEVDTPVIQKQSAVLVNSSKPKNSNQEDTDRIMKWTAKDVAKWLQKYNLQGNQKLCKLSGKEIVFLQNLKDEAPECFYRTLETKLGIQQLNQLVDFTEAIQDFTI</sequence>
<evidence type="ECO:0000259" key="2">
    <source>
        <dbReference type="Pfam" id="PF13676"/>
    </source>
</evidence>
<dbReference type="InterPro" id="IPR016024">
    <property type="entry name" value="ARM-type_fold"/>
</dbReference>
<feature type="compositionally biased region" description="Polar residues" evidence="1">
    <location>
        <begin position="56"/>
        <end position="100"/>
    </location>
</feature>
<dbReference type="EMBL" id="JAZGQO010000018">
    <property type="protein sequence ID" value="KAK6167536.1"/>
    <property type="molecule type" value="Genomic_DNA"/>
</dbReference>
<feature type="domain" description="TIR" evidence="2">
    <location>
        <begin position="541"/>
        <end position="656"/>
    </location>
</feature>
<dbReference type="PANTHER" id="PTHR46270:SF2">
    <property type="entry name" value="TIR DOMAIN-CONTAINING PROTEIN"/>
    <property type="match status" value="1"/>
</dbReference>
<dbReference type="Proteomes" id="UP001347796">
    <property type="component" value="Unassembled WGS sequence"/>
</dbReference>